<proteinExistence type="predicted"/>
<reference evidence="1 2" key="1">
    <citation type="submission" date="2015-09" db="EMBL/GenBank/DDBJ databases">
        <title>Atta colombica WGS genome.</title>
        <authorList>
            <person name="Nygaard S."/>
            <person name="Hu H."/>
            <person name="Boomsma J."/>
            <person name="Zhang G."/>
        </authorList>
    </citation>
    <scope>NUCLEOTIDE SEQUENCE [LARGE SCALE GENOMIC DNA]</scope>
    <source>
        <strain evidence="1">Treedump-2</strain>
        <tissue evidence="1">Whole body</tissue>
    </source>
</reference>
<sequence>MASLSAPLPTTTPPSAAVDIPGRACARIFILQELRRLYNLLVVRRYEVAYARIAITTRLALGDCLAGLMVGDKNRCSTALLFRPLAKRNWAKQLYDDGRNIEDDYGVSRACNPFNVATLT</sequence>
<evidence type="ECO:0000313" key="2">
    <source>
        <dbReference type="Proteomes" id="UP000078540"/>
    </source>
</evidence>
<organism evidence="1 2">
    <name type="scientific">Atta colombica</name>
    <dbReference type="NCBI Taxonomy" id="520822"/>
    <lineage>
        <taxon>Eukaryota</taxon>
        <taxon>Metazoa</taxon>
        <taxon>Ecdysozoa</taxon>
        <taxon>Arthropoda</taxon>
        <taxon>Hexapoda</taxon>
        <taxon>Insecta</taxon>
        <taxon>Pterygota</taxon>
        <taxon>Neoptera</taxon>
        <taxon>Endopterygota</taxon>
        <taxon>Hymenoptera</taxon>
        <taxon>Apocrita</taxon>
        <taxon>Aculeata</taxon>
        <taxon>Formicoidea</taxon>
        <taxon>Formicidae</taxon>
        <taxon>Myrmicinae</taxon>
        <taxon>Atta</taxon>
    </lineage>
</organism>
<dbReference type="EMBL" id="KQ976661">
    <property type="protein sequence ID" value="KYM78610.1"/>
    <property type="molecule type" value="Genomic_DNA"/>
</dbReference>
<gene>
    <name evidence="1" type="ORF">ALC53_10952</name>
</gene>
<name>A0A151HZR9_9HYME</name>
<keyword evidence="2" id="KW-1185">Reference proteome</keyword>
<dbReference type="Proteomes" id="UP000078540">
    <property type="component" value="Unassembled WGS sequence"/>
</dbReference>
<evidence type="ECO:0000313" key="1">
    <source>
        <dbReference type="EMBL" id="KYM78610.1"/>
    </source>
</evidence>
<accession>A0A151HZR9</accession>
<dbReference type="AlphaFoldDB" id="A0A151HZR9"/>
<protein>
    <submittedName>
        <fullName evidence="1">Uncharacterized protein</fullName>
    </submittedName>
</protein>